<proteinExistence type="predicted"/>
<protein>
    <submittedName>
        <fullName evidence="1">Uncharacterized protein</fullName>
    </submittedName>
</protein>
<gene>
    <name evidence="1" type="ORF">BDY21DRAFT_181720</name>
</gene>
<keyword evidence="2" id="KW-1185">Reference proteome</keyword>
<accession>A0A6A6P7K4</accession>
<evidence type="ECO:0000313" key="1">
    <source>
        <dbReference type="EMBL" id="KAF2459955.1"/>
    </source>
</evidence>
<reference evidence="1" key="1">
    <citation type="journal article" date="2020" name="Stud. Mycol.">
        <title>101 Dothideomycetes genomes: a test case for predicting lifestyles and emergence of pathogens.</title>
        <authorList>
            <person name="Haridas S."/>
            <person name="Albert R."/>
            <person name="Binder M."/>
            <person name="Bloem J."/>
            <person name="Labutti K."/>
            <person name="Salamov A."/>
            <person name="Andreopoulos B."/>
            <person name="Baker S."/>
            <person name="Barry K."/>
            <person name="Bills G."/>
            <person name="Bluhm B."/>
            <person name="Cannon C."/>
            <person name="Castanera R."/>
            <person name="Culley D."/>
            <person name="Daum C."/>
            <person name="Ezra D."/>
            <person name="Gonzalez J."/>
            <person name="Henrissat B."/>
            <person name="Kuo A."/>
            <person name="Liang C."/>
            <person name="Lipzen A."/>
            <person name="Lutzoni F."/>
            <person name="Magnuson J."/>
            <person name="Mondo S."/>
            <person name="Nolan M."/>
            <person name="Ohm R."/>
            <person name="Pangilinan J."/>
            <person name="Park H.-J."/>
            <person name="Ramirez L."/>
            <person name="Alfaro M."/>
            <person name="Sun H."/>
            <person name="Tritt A."/>
            <person name="Yoshinaga Y."/>
            <person name="Zwiers L.-H."/>
            <person name="Turgeon B."/>
            <person name="Goodwin S."/>
            <person name="Spatafora J."/>
            <person name="Crous P."/>
            <person name="Grigoriev I."/>
        </authorList>
    </citation>
    <scope>NUCLEOTIDE SEQUENCE</scope>
    <source>
        <strain evidence="1">ATCC 16933</strain>
    </source>
</reference>
<dbReference type="AlphaFoldDB" id="A0A6A6P7K4"/>
<sequence>MGKPGLPAVWPAHPSSSFHARPVIGPHAPCVECTLTFSPRPRLRRRRGVLSEVTSLRWHRASCSGSCCAVNHPPARRTSWPARRLRPCLLLISDCAAESGPFSTRAAHGIGERPQAPAPRIESGCRLAALPTQGTERSLAMSPRATHTQSPPIVPGVAPTDGARWYPMRLPSTAVGRLRLVPAARLDRIEPTSRQRIVAAVSTRQAPPHFRPYHEPPGW</sequence>
<dbReference type="EMBL" id="MU001674">
    <property type="protein sequence ID" value="KAF2459955.1"/>
    <property type="molecule type" value="Genomic_DNA"/>
</dbReference>
<name>A0A6A6P7K4_9PEZI</name>
<evidence type="ECO:0000313" key="2">
    <source>
        <dbReference type="Proteomes" id="UP000799766"/>
    </source>
</evidence>
<dbReference type="Proteomes" id="UP000799766">
    <property type="component" value="Unassembled WGS sequence"/>
</dbReference>
<organism evidence="1 2">
    <name type="scientific">Lineolata rhizophorae</name>
    <dbReference type="NCBI Taxonomy" id="578093"/>
    <lineage>
        <taxon>Eukaryota</taxon>
        <taxon>Fungi</taxon>
        <taxon>Dikarya</taxon>
        <taxon>Ascomycota</taxon>
        <taxon>Pezizomycotina</taxon>
        <taxon>Dothideomycetes</taxon>
        <taxon>Dothideomycetes incertae sedis</taxon>
        <taxon>Lineolatales</taxon>
        <taxon>Lineolataceae</taxon>
        <taxon>Lineolata</taxon>
    </lineage>
</organism>